<dbReference type="EMBL" id="CAJNJA010003337">
    <property type="protein sequence ID" value="CAE7174016.1"/>
    <property type="molecule type" value="Genomic_DNA"/>
</dbReference>
<reference evidence="2" key="1">
    <citation type="submission" date="2021-02" db="EMBL/GenBank/DDBJ databases">
        <authorList>
            <person name="Dougan E. K."/>
            <person name="Rhodes N."/>
            <person name="Thang M."/>
            <person name="Chan C."/>
        </authorList>
    </citation>
    <scope>NUCLEOTIDE SEQUENCE</scope>
</reference>
<feature type="compositionally biased region" description="Pro residues" evidence="1">
    <location>
        <begin position="19"/>
        <end position="49"/>
    </location>
</feature>
<evidence type="ECO:0000313" key="3">
    <source>
        <dbReference type="Proteomes" id="UP000601435"/>
    </source>
</evidence>
<proteinExistence type="predicted"/>
<dbReference type="AlphaFoldDB" id="A0A812IRE5"/>
<comment type="caution">
    <text evidence="2">The sequence shown here is derived from an EMBL/GenBank/DDBJ whole genome shotgun (WGS) entry which is preliminary data.</text>
</comment>
<accession>A0A812IRE5</accession>
<dbReference type="Proteomes" id="UP000601435">
    <property type="component" value="Unassembled WGS sequence"/>
</dbReference>
<name>A0A812IRE5_9DINO</name>
<dbReference type="OrthoDB" id="435883at2759"/>
<feature type="compositionally biased region" description="Pro residues" evidence="1">
    <location>
        <begin position="57"/>
        <end position="67"/>
    </location>
</feature>
<protein>
    <submittedName>
        <fullName evidence="2">Uncharacterized protein</fullName>
    </submittedName>
</protein>
<sequence>MTELKAETAVPAAKAPTPVSTPPPSATPPAAPPPTTAPIPPAAPPPAAKTPPTATKTPPPAAPPPPAAEAESAPAESQTGTSSEDPASTSSSDAKKTEAKEKKGFGWLLNRSKSAQAPLLAELLQEKDSSDGEVPAVYLRAVASELCVDAPSGVFDGTEGLKVVPASVPVATRSLLLHAAVKSEAEKLKPKLAAEGVVSVAKSMMRELVERAADIKDPKEKREALDQIVVLSESSQSLASSVAADVEVGAPVYDGPLRYKTLEQMFDVYLDGVMENVQQQTKAMMQAFSGGEDASGAQPSVAEMTARAEQADKAQTTLAAIFKISEGKVQKLLDKKGEKMQKDLLGGLLSGEA</sequence>
<gene>
    <name evidence="2" type="ORF">SNEC2469_LOCUS564</name>
</gene>
<feature type="compositionally biased region" description="Low complexity" evidence="1">
    <location>
        <begin position="7"/>
        <end position="18"/>
    </location>
</feature>
<evidence type="ECO:0000256" key="1">
    <source>
        <dbReference type="SAM" id="MobiDB-lite"/>
    </source>
</evidence>
<keyword evidence="3" id="KW-1185">Reference proteome</keyword>
<organism evidence="2 3">
    <name type="scientific">Symbiodinium necroappetens</name>
    <dbReference type="NCBI Taxonomy" id="1628268"/>
    <lineage>
        <taxon>Eukaryota</taxon>
        <taxon>Sar</taxon>
        <taxon>Alveolata</taxon>
        <taxon>Dinophyceae</taxon>
        <taxon>Suessiales</taxon>
        <taxon>Symbiodiniaceae</taxon>
        <taxon>Symbiodinium</taxon>
    </lineage>
</organism>
<evidence type="ECO:0000313" key="2">
    <source>
        <dbReference type="EMBL" id="CAE7174016.1"/>
    </source>
</evidence>
<feature type="compositionally biased region" description="Basic and acidic residues" evidence="1">
    <location>
        <begin position="93"/>
        <end position="103"/>
    </location>
</feature>
<feature type="region of interest" description="Disordered" evidence="1">
    <location>
        <begin position="1"/>
        <end position="103"/>
    </location>
</feature>
<feature type="compositionally biased region" description="Low complexity" evidence="1">
    <location>
        <begin position="68"/>
        <end position="92"/>
    </location>
</feature>